<protein>
    <submittedName>
        <fullName evidence="1">Uncharacterized protein</fullName>
    </submittedName>
</protein>
<proteinExistence type="predicted"/>
<organism evidence="1 4">
    <name type="scientific">Leptospira langatensis</name>
    <dbReference type="NCBI Taxonomy" id="2484983"/>
    <lineage>
        <taxon>Bacteria</taxon>
        <taxon>Pseudomonadati</taxon>
        <taxon>Spirochaetota</taxon>
        <taxon>Spirochaetia</taxon>
        <taxon>Leptospirales</taxon>
        <taxon>Leptospiraceae</taxon>
        <taxon>Leptospira</taxon>
    </lineage>
</organism>
<keyword evidence="3" id="KW-1185">Reference proteome</keyword>
<dbReference type="InterPro" id="IPR006626">
    <property type="entry name" value="PbH1"/>
</dbReference>
<name>A0A5F1ZWT7_9LEPT</name>
<dbReference type="PROSITE" id="PS51257">
    <property type="entry name" value="PROKAR_LIPOPROTEIN"/>
    <property type="match status" value="1"/>
</dbReference>
<gene>
    <name evidence="1" type="ORF">EHO57_17555</name>
    <name evidence="2" type="ORF">EHQ53_01415</name>
</gene>
<dbReference type="OrthoDB" id="345006at2"/>
<comment type="caution">
    <text evidence="1">The sequence shown here is derived from an EMBL/GenBank/DDBJ whole genome shotgun (WGS) entry which is preliminary data.</text>
</comment>
<accession>A0A5F1ZWT7</accession>
<evidence type="ECO:0000313" key="4">
    <source>
        <dbReference type="Proteomes" id="UP000297946"/>
    </source>
</evidence>
<dbReference type="Proteomes" id="UP000297946">
    <property type="component" value="Unassembled WGS sequence"/>
</dbReference>
<reference evidence="2" key="1">
    <citation type="submission" date="2018-10" db="EMBL/GenBank/DDBJ databases">
        <authorList>
            <person name="Vincent A.T."/>
            <person name="Schiettekatte O."/>
            <person name="Bourhy P."/>
            <person name="Veyrier F.J."/>
            <person name="Picardeau M."/>
        </authorList>
    </citation>
    <scope>NUCLEOTIDE SEQUENCE</scope>
    <source>
        <strain evidence="2">201702690</strain>
    </source>
</reference>
<evidence type="ECO:0000313" key="1">
    <source>
        <dbReference type="EMBL" id="TGJ98407.1"/>
    </source>
</evidence>
<reference evidence="3 4" key="2">
    <citation type="journal article" date="2019" name="PLoS Negl. Trop. Dis.">
        <title>Revisiting the worldwide diversity of Leptospira species in the environment.</title>
        <authorList>
            <person name="Vincent A.T."/>
            <person name="Schiettekatte O."/>
            <person name="Bourhy P."/>
            <person name="Veyrier F.J."/>
            <person name="Picardeau M."/>
        </authorList>
    </citation>
    <scope>NUCLEOTIDE SEQUENCE [LARGE SCALE GENOMIC DNA]</scope>
    <source>
        <strain evidence="3">201702690</strain>
        <strain evidence="1 4">SSW18</strain>
    </source>
</reference>
<dbReference type="EMBL" id="RQER01000011">
    <property type="protein sequence ID" value="TGJ98407.1"/>
    <property type="molecule type" value="Genomic_DNA"/>
</dbReference>
<dbReference type="InterPro" id="IPR011050">
    <property type="entry name" value="Pectin_lyase_fold/virulence"/>
</dbReference>
<evidence type="ECO:0000313" key="3">
    <source>
        <dbReference type="Proteomes" id="UP000297273"/>
    </source>
</evidence>
<dbReference type="AlphaFoldDB" id="A0A5F1ZWT7"/>
<dbReference type="Proteomes" id="UP000297273">
    <property type="component" value="Unassembled WGS sequence"/>
</dbReference>
<sequence>MYLRIKSFITKQALVYRLRFLLLLFLSFFSCSCYKPPPGGGLLDFFNFKTSLDAIDTPVPVFAQVSGLSSGTLTVTNGLGETLTFTSNGAQKFPTLVKYKSAYSVTLSGPVGASVNLTCKISNPNGPILLPQTTIFITCGVVFYDLSVNVIGLDPTVAATDPLILQNMGDRISFNADGTKKFATQVGDGASYSVSLISVPKGHTCSFIPVTSGSGNISGGPLTLTLDCISPLKYIPSTGILAPSSKVSIQLSYHGIDPGSCSFDFITISGKNNAAATASPPSITYPSGTNNNTIVLVPNGPDFWGPSGEGFVQLSGCTGGGLPISNGNPILLNLTVASNIRFVDVNDPSAGDTPGCGVLGDPPCRSIPQGITECDASGLPCSVFVAEGTYPVVSQIFLGNTTSLVGGFPSGFSSLAPDPVNHVTLIQDTRIGCGAVPTDFCIAVSISTVGLNPASTSLTVSGFTIQVNSASYSEGILLNGCKFNSGQIRITQNTILGDLTVPPGSDVNSNGRGIEVAGSENIVISGNTIRGPSRKNSSEGIFLIGSGLSQPIIITGNIIDGMIADSGISAAIDLDFSAAIIANNKINAYQFLNPTPVAVISAGIMIDDAFGGTSYIFNNDIFVPDSQSGMWGPAVGIAANGDIDGSFLILNNQIFSTVAGSTGNTLAILLSEPPAPPFSTILRGNNYFTGTDIVVTGSLVNSNNYNSNPRFKSTTLIDQLWNFTSSSGTSSPTDSPCSSLYGGIDLSTIGLPLAAIPYIGIDFSGNGRTTITNPLTPIGGDGISIGAVESDSNCF</sequence>
<dbReference type="SUPFAM" id="SSF51126">
    <property type="entry name" value="Pectin lyase-like"/>
    <property type="match status" value="1"/>
</dbReference>
<evidence type="ECO:0000313" key="2">
    <source>
        <dbReference type="EMBL" id="TGL43322.1"/>
    </source>
</evidence>
<dbReference type="EMBL" id="RQGC01000001">
    <property type="protein sequence ID" value="TGL43322.1"/>
    <property type="molecule type" value="Genomic_DNA"/>
</dbReference>
<dbReference type="SMART" id="SM00710">
    <property type="entry name" value="PbH1"/>
    <property type="match status" value="5"/>
</dbReference>